<dbReference type="AlphaFoldDB" id="A0AA40EIY5"/>
<comment type="caution">
    <text evidence="2">The sequence shown here is derived from an EMBL/GenBank/DDBJ whole genome shotgun (WGS) entry which is preliminary data.</text>
</comment>
<protein>
    <submittedName>
        <fullName evidence="2">Uncharacterized protein</fullName>
    </submittedName>
</protein>
<name>A0AA40EIY5_9PEZI</name>
<gene>
    <name evidence="2" type="ORF">B0T18DRAFT_393059</name>
</gene>
<keyword evidence="1" id="KW-0732">Signal</keyword>
<feature type="chain" id="PRO_5041298493" evidence="1">
    <location>
        <begin position="23"/>
        <end position="199"/>
    </location>
</feature>
<reference evidence="2" key="1">
    <citation type="submission" date="2023-06" db="EMBL/GenBank/DDBJ databases">
        <title>Genome-scale phylogeny and comparative genomics of the fungal order Sordariales.</title>
        <authorList>
            <consortium name="Lawrence Berkeley National Laboratory"/>
            <person name="Hensen N."/>
            <person name="Bonometti L."/>
            <person name="Westerberg I."/>
            <person name="Brannstrom I.O."/>
            <person name="Guillou S."/>
            <person name="Cros-Aarteil S."/>
            <person name="Calhoun S."/>
            <person name="Haridas S."/>
            <person name="Kuo A."/>
            <person name="Mondo S."/>
            <person name="Pangilinan J."/>
            <person name="Riley R."/>
            <person name="LaButti K."/>
            <person name="Andreopoulos B."/>
            <person name="Lipzen A."/>
            <person name="Chen C."/>
            <person name="Yanf M."/>
            <person name="Daum C."/>
            <person name="Ng V."/>
            <person name="Clum A."/>
            <person name="Steindorff A."/>
            <person name="Ohm R."/>
            <person name="Martin F."/>
            <person name="Silar P."/>
            <person name="Natvig D."/>
            <person name="Lalanne C."/>
            <person name="Gautier V."/>
            <person name="Ament-velasquez S.L."/>
            <person name="Kruys A."/>
            <person name="Hutchinson M.I."/>
            <person name="Powell A.J."/>
            <person name="Barry K."/>
            <person name="Miller A.N."/>
            <person name="Grigoriev I.V."/>
            <person name="Debuchy R."/>
            <person name="Gladieux P."/>
            <person name="Thoren M.H."/>
            <person name="Johannesson H."/>
        </authorList>
    </citation>
    <scope>NUCLEOTIDE SEQUENCE</scope>
    <source>
        <strain evidence="2">SMH3187-1</strain>
    </source>
</reference>
<proteinExistence type="predicted"/>
<accession>A0AA40EIY5</accession>
<sequence length="199" mass="21233">MSLPPLWLFVLKMALILKMATADSEPKNVAKFLNSASRLGGRRSGDERAVIAVAAALSRALECGSRLQQRLIVVGTVAAKEAALTPDAGQMSGPRRGWILTGRQRADCIDELSWNRATIDMGWWRGGEVLAQLCALDCAWERADFVHTLRIPELSVDGSDAGQLAAGVDFVDRVWLLSSLGTVGRASAPTGVVFDGATG</sequence>
<evidence type="ECO:0000313" key="3">
    <source>
        <dbReference type="Proteomes" id="UP001172155"/>
    </source>
</evidence>
<organism evidence="2 3">
    <name type="scientific">Schizothecium vesticola</name>
    <dbReference type="NCBI Taxonomy" id="314040"/>
    <lineage>
        <taxon>Eukaryota</taxon>
        <taxon>Fungi</taxon>
        <taxon>Dikarya</taxon>
        <taxon>Ascomycota</taxon>
        <taxon>Pezizomycotina</taxon>
        <taxon>Sordariomycetes</taxon>
        <taxon>Sordariomycetidae</taxon>
        <taxon>Sordariales</taxon>
        <taxon>Schizotheciaceae</taxon>
        <taxon>Schizothecium</taxon>
    </lineage>
</organism>
<dbReference type="Proteomes" id="UP001172155">
    <property type="component" value="Unassembled WGS sequence"/>
</dbReference>
<evidence type="ECO:0000313" key="2">
    <source>
        <dbReference type="EMBL" id="KAK0740182.1"/>
    </source>
</evidence>
<dbReference type="EMBL" id="JAUKUD010000006">
    <property type="protein sequence ID" value="KAK0740182.1"/>
    <property type="molecule type" value="Genomic_DNA"/>
</dbReference>
<keyword evidence="3" id="KW-1185">Reference proteome</keyword>
<feature type="signal peptide" evidence="1">
    <location>
        <begin position="1"/>
        <end position="22"/>
    </location>
</feature>
<evidence type="ECO:0000256" key="1">
    <source>
        <dbReference type="SAM" id="SignalP"/>
    </source>
</evidence>